<accession>E0X6P1</accession>
<dbReference type="SUPFAM" id="SSF81593">
    <property type="entry name" value="Nucleotidyltransferase substrate binding subunit/domain"/>
    <property type="match status" value="1"/>
</dbReference>
<evidence type="ECO:0000259" key="1">
    <source>
        <dbReference type="PROSITE" id="PS50910"/>
    </source>
</evidence>
<feature type="domain" description="HEPN" evidence="1">
    <location>
        <begin position="16"/>
        <end position="128"/>
    </location>
</feature>
<organism evidence="2">
    <name type="scientific">uncultured microorganism</name>
    <dbReference type="NCBI Taxonomy" id="358574"/>
    <lineage>
        <taxon>unclassified sequences</taxon>
        <taxon>environmental samples</taxon>
    </lineage>
</organism>
<dbReference type="SMART" id="SM00748">
    <property type="entry name" value="HEPN"/>
    <property type="match status" value="1"/>
</dbReference>
<protein>
    <submittedName>
        <fullName evidence="2">Putative HEPN domain-containing protein</fullName>
    </submittedName>
</protein>
<dbReference type="AlphaFoldDB" id="E0X6P1"/>
<reference evidence="2" key="1">
    <citation type="submission" date="2009-08" db="EMBL/GenBank/DDBJ databases">
        <title>Screening for novel FADH2-dependent halogenase genes in the metagenomes of marine sponge associated microbial consortia.</title>
        <authorList>
            <person name="Scheuermayer M."/>
            <person name="Fieseler L."/>
            <person name="Bayer K."/>
            <person name="Hentschel U."/>
        </authorList>
    </citation>
    <scope>NUCLEOTIDE SEQUENCE</scope>
</reference>
<dbReference type="PROSITE" id="PS50910">
    <property type="entry name" value="HEPN"/>
    <property type="match status" value="1"/>
</dbReference>
<dbReference type="Pfam" id="PF05168">
    <property type="entry name" value="HEPN"/>
    <property type="match status" value="1"/>
</dbReference>
<dbReference type="InterPro" id="IPR007842">
    <property type="entry name" value="HEPN_dom"/>
</dbReference>
<dbReference type="Gene3D" id="1.20.120.330">
    <property type="entry name" value="Nucleotidyltransferases domain 2"/>
    <property type="match status" value="1"/>
</dbReference>
<name>E0X6P1_9ZZZZ</name>
<evidence type="ECO:0000313" key="2">
    <source>
        <dbReference type="EMBL" id="ACY25447.1"/>
    </source>
</evidence>
<proteinExistence type="predicted"/>
<sequence>MSNEQDRATAESARWLRQAAHDLSAGRYAAAGGYHALACFLSQQSAEKCVSAYLFARGAEQVWGHALSDLCEDAMALDKTFDVVKSVAMLLDKYYYPTRYPTGLPGGTPQDAYDEVDSSRALEIAADVRSFVERRLAGE</sequence>
<dbReference type="EMBL" id="GQ844926">
    <property type="protein sequence ID" value="ACY25447.1"/>
    <property type="molecule type" value="Genomic_DNA"/>
</dbReference>